<dbReference type="GO" id="GO:0003999">
    <property type="term" value="F:adenine phosphoribosyltransferase activity"/>
    <property type="evidence" value="ECO:0007669"/>
    <property type="project" value="UniProtKB-UniRule"/>
</dbReference>
<dbReference type="SUPFAM" id="SSF53271">
    <property type="entry name" value="PRTase-like"/>
    <property type="match status" value="1"/>
</dbReference>
<evidence type="ECO:0000259" key="13">
    <source>
        <dbReference type="Pfam" id="PF00156"/>
    </source>
</evidence>
<dbReference type="HAMAP" id="MF_00004">
    <property type="entry name" value="Aden_phosphoribosyltr"/>
    <property type="match status" value="1"/>
</dbReference>
<keyword evidence="9 12" id="KW-0328">Glycosyltransferase</keyword>
<evidence type="ECO:0000256" key="8">
    <source>
        <dbReference type="ARBA" id="ARBA00022490"/>
    </source>
</evidence>
<protein>
    <recommendedName>
        <fullName evidence="7 12">Adenine phosphoribosyltransferase</fullName>
        <shortName evidence="12">APRT</shortName>
        <ecNumber evidence="7 12">2.4.2.7</ecNumber>
    </recommendedName>
</protein>
<dbReference type="UniPathway" id="UPA00588">
    <property type="reaction ID" value="UER00646"/>
</dbReference>
<sequence length="194" mass="20812">MERWADHGTGNESARLPFEQVTLSSRIASAIKPVPDFPKIGVNFQDMSSFYAAPALVRDTAIAMTRAFADRFNCVLALEARGFPIGTAVAQQCGMPLVLARKPGKLPGEVHSMDYELEYGMATLEIQQSALRDGMHVLIIDDVLATGGTFEAAALLAKKGGAEVSGFSAILEISALNGRHRLAPQRVFVAHSVV</sequence>
<gene>
    <name evidence="14" type="primary">acmV</name>
    <name evidence="12" type="synonym">apt</name>
</gene>
<dbReference type="InterPro" id="IPR005764">
    <property type="entry name" value="Ade_phspho_trans"/>
</dbReference>
<comment type="similarity">
    <text evidence="5 12">Belongs to the purine/pyrimidine phosphoribosyltransferase family.</text>
</comment>
<keyword evidence="10 12" id="KW-0808">Transferase</keyword>
<evidence type="ECO:0000256" key="10">
    <source>
        <dbReference type="ARBA" id="ARBA00022679"/>
    </source>
</evidence>
<dbReference type="CDD" id="cd06223">
    <property type="entry name" value="PRTases_typeI"/>
    <property type="match status" value="1"/>
</dbReference>
<evidence type="ECO:0000256" key="7">
    <source>
        <dbReference type="ARBA" id="ARBA00011893"/>
    </source>
</evidence>
<evidence type="ECO:0000256" key="6">
    <source>
        <dbReference type="ARBA" id="ARBA00011738"/>
    </source>
</evidence>
<dbReference type="PANTHER" id="PTHR32315:SF3">
    <property type="entry name" value="ADENINE PHOSPHORIBOSYLTRANSFERASE"/>
    <property type="match status" value="1"/>
</dbReference>
<evidence type="ECO:0000256" key="4">
    <source>
        <dbReference type="ARBA" id="ARBA00004659"/>
    </source>
</evidence>
<comment type="function">
    <text evidence="2 12">Catalyzes a salvage reaction resulting in the formation of AMP, that is energically less costly than de novo synthesis.</text>
</comment>
<dbReference type="GO" id="GO:0005737">
    <property type="term" value="C:cytoplasm"/>
    <property type="evidence" value="ECO:0007669"/>
    <property type="project" value="UniProtKB-SubCell"/>
</dbReference>
<accession>A0A0B5H614</accession>
<evidence type="ECO:0000256" key="11">
    <source>
        <dbReference type="ARBA" id="ARBA00022726"/>
    </source>
</evidence>
<dbReference type="InterPro" id="IPR029057">
    <property type="entry name" value="PRTase-like"/>
</dbReference>
<comment type="pathway">
    <text evidence="4 12">Purine metabolism; AMP biosynthesis via salvage pathway; AMP from adenine: step 1/1.</text>
</comment>
<keyword evidence="8 12" id="KW-0963">Cytoplasm</keyword>
<dbReference type="EC" id="2.4.2.7" evidence="7 12"/>
<dbReference type="InterPro" id="IPR050054">
    <property type="entry name" value="UPRTase/APRTase"/>
</dbReference>
<evidence type="ECO:0000313" key="14">
    <source>
        <dbReference type="EMBL" id="AJF34521.1"/>
    </source>
</evidence>
<keyword evidence="11 12" id="KW-0660">Purine salvage</keyword>
<dbReference type="GO" id="GO:0002055">
    <property type="term" value="F:adenine binding"/>
    <property type="evidence" value="ECO:0007669"/>
    <property type="project" value="TreeGrafter"/>
</dbReference>
<feature type="domain" description="Phosphoribosyltransferase" evidence="13">
    <location>
        <begin position="60"/>
        <end position="164"/>
    </location>
</feature>
<evidence type="ECO:0000256" key="1">
    <source>
        <dbReference type="ARBA" id="ARBA00000868"/>
    </source>
</evidence>
<proteinExistence type="inferred from homology"/>
<dbReference type="GO" id="GO:0044209">
    <property type="term" value="P:AMP salvage"/>
    <property type="evidence" value="ECO:0007669"/>
    <property type="project" value="UniProtKB-UniRule"/>
</dbReference>
<comment type="subcellular location">
    <subcellularLocation>
        <location evidence="3 12">Cytoplasm</location>
    </subcellularLocation>
</comment>
<dbReference type="InterPro" id="IPR000836">
    <property type="entry name" value="PRTase_dom"/>
</dbReference>
<dbReference type="Pfam" id="PF00156">
    <property type="entry name" value="Pribosyltran"/>
    <property type="match status" value="1"/>
</dbReference>
<evidence type="ECO:0000256" key="5">
    <source>
        <dbReference type="ARBA" id="ARBA00008391"/>
    </source>
</evidence>
<evidence type="ECO:0000256" key="12">
    <source>
        <dbReference type="HAMAP-Rule" id="MF_00004"/>
    </source>
</evidence>
<dbReference type="EMBL" id="KJ817374">
    <property type="protein sequence ID" value="AJF34521.1"/>
    <property type="molecule type" value="Genomic_DNA"/>
</dbReference>
<comment type="subunit">
    <text evidence="6 12">Homodimer.</text>
</comment>
<evidence type="ECO:0000256" key="2">
    <source>
        <dbReference type="ARBA" id="ARBA00003968"/>
    </source>
</evidence>
<evidence type="ECO:0000256" key="3">
    <source>
        <dbReference type="ARBA" id="ARBA00004496"/>
    </source>
</evidence>
<evidence type="ECO:0000256" key="9">
    <source>
        <dbReference type="ARBA" id="ARBA00022676"/>
    </source>
</evidence>
<dbReference type="AlphaFoldDB" id="A0A0B5H614"/>
<dbReference type="NCBIfam" id="NF002636">
    <property type="entry name" value="PRK02304.1-5"/>
    <property type="match status" value="1"/>
</dbReference>
<name>A0A0B5H614_9ACTN</name>
<dbReference type="GO" id="GO:0006168">
    <property type="term" value="P:adenine salvage"/>
    <property type="evidence" value="ECO:0007669"/>
    <property type="project" value="InterPro"/>
</dbReference>
<dbReference type="Gene3D" id="3.40.50.2020">
    <property type="match status" value="1"/>
</dbReference>
<reference evidence="14" key="1">
    <citation type="journal article" date="2014" name="PLoS ONE">
        <title>Characterization of Biosynthetic Genes of Ascamycin/Dealanylascamycin Featuring a 5'-O-Sulfonamide Moiety in Streptomyces sp. JCM9888.</title>
        <authorList>
            <person name="Zhao C."/>
            <person name="Qi J."/>
            <person name="Tao W."/>
            <person name="He L."/>
            <person name="Xu W."/>
            <person name="Chan J."/>
            <person name="Deng Z."/>
        </authorList>
    </citation>
    <scope>NUCLEOTIDE SEQUENCE</scope>
    <source>
        <strain evidence="14">JCM 9888</strain>
    </source>
</reference>
<organism evidence="14">
    <name type="scientific">Streptomyces sp. JCM 9888</name>
    <dbReference type="NCBI Taxonomy" id="1570103"/>
    <lineage>
        <taxon>Bacteria</taxon>
        <taxon>Bacillati</taxon>
        <taxon>Actinomycetota</taxon>
        <taxon>Actinomycetes</taxon>
        <taxon>Kitasatosporales</taxon>
        <taxon>Streptomycetaceae</taxon>
        <taxon>Streptomyces</taxon>
    </lineage>
</organism>
<dbReference type="FunFam" id="3.40.50.2020:FF:000004">
    <property type="entry name" value="Adenine phosphoribosyltransferase"/>
    <property type="match status" value="1"/>
</dbReference>
<comment type="catalytic activity">
    <reaction evidence="1 12">
        <text>AMP + diphosphate = 5-phospho-alpha-D-ribose 1-diphosphate + adenine</text>
        <dbReference type="Rhea" id="RHEA:16609"/>
        <dbReference type="ChEBI" id="CHEBI:16708"/>
        <dbReference type="ChEBI" id="CHEBI:33019"/>
        <dbReference type="ChEBI" id="CHEBI:58017"/>
        <dbReference type="ChEBI" id="CHEBI:456215"/>
        <dbReference type="EC" id="2.4.2.7"/>
    </reaction>
</comment>
<dbReference type="PANTHER" id="PTHR32315">
    <property type="entry name" value="ADENINE PHOSPHORIBOSYLTRANSFERASE"/>
    <property type="match status" value="1"/>
</dbReference>
<dbReference type="GO" id="GO:0016208">
    <property type="term" value="F:AMP binding"/>
    <property type="evidence" value="ECO:0007669"/>
    <property type="project" value="TreeGrafter"/>
</dbReference>
<dbReference type="GO" id="GO:0006166">
    <property type="term" value="P:purine ribonucleoside salvage"/>
    <property type="evidence" value="ECO:0007669"/>
    <property type="project" value="UniProtKB-KW"/>
</dbReference>